<dbReference type="PROSITE" id="PS50835">
    <property type="entry name" value="IG_LIKE"/>
    <property type="match status" value="1"/>
</dbReference>
<feature type="domain" description="Ig-like" evidence="3">
    <location>
        <begin position="35"/>
        <end position="116"/>
    </location>
</feature>
<feature type="region of interest" description="Disordered" evidence="2">
    <location>
        <begin position="1"/>
        <end position="36"/>
    </location>
</feature>
<evidence type="ECO:0000313" key="4">
    <source>
        <dbReference type="EMBL" id="CAH3194697.1"/>
    </source>
</evidence>
<dbReference type="InterPro" id="IPR013783">
    <property type="entry name" value="Ig-like_fold"/>
</dbReference>
<evidence type="ECO:0000259" key="3">
    <source>
        <dbReference type="PROSITE" id="PS50835"/>
    </source>
</evidence>
<proteinExistence type="predicted"/>
<dbReference type="Gene3D" id="2.60.40.10">
    <property type="entry name" value="Immunoglobulins"/>
    <property type="match status" value="1"/>
</dbReference>
<dbReference type="PANTHER" id="PTHR10075:SF14">
    <property type="entry name" value="CELL ADHESION MOLECULE DSCAM2-RELATED"/>
    <property type="match status" value="1"/>
</dbReference>
<dbReference type="Gene3D" id="1.20.5.320">
    <property type="entry name" value="6-Phosphogluconate Dehydrogenase, domain 3"/>
    <property type="match status" value="1"/>
</dbReference>
<evidence type="ECO:0000256" key="1">
    <source>
        <dbReference type="ARBA" id="ARBA00023319"/>
    </source>
</evidence>
<reference evidence="4 5" key="1">
    <citation type="submission" date="2022-05" db="EMBL/GenBank/DDBJ databases">
        <authorList>
            <consortium name="Genoscope - CEA"/>
            <person name="William W."/>
        </authorList>
    </citation>
    <scope>NUCLEOTIDE SEQUENCE [LARGE SCALE GENOMIC DNA]</scope>
</reference>
<evidence type="ECO:0000313" key="5">
    <source>
        <dbReference type="Proteomes" id="UP001159427"/>
    </source>
</evidence>
<gene>
    <name evidence="4" type="ORF">PEVE_00028426</name>
</gene>
<keyword evidence="1" id="KW-0393">Immunoglobulin domain</keyword>
<dbReference type="Pfam" id="PF13927">
    <property type="entry name" value="Ig_3"/>
    <property type="match status" value="1"/>
</dbReference>
<sequence>MGKKGDRGLQGLPGPIGPRGPPGEKGAPGQSISAPSLLQQPVETTVNESQTAILKCTAVGNPPPKVTWSKVNSSLPVGRHVVESSGALILQDVRPEDEGQYTCNAENLLGNINATA</sequence>
<keyword evidence="5" id="KW-1185">Reference proteome</keyword>
<dbReference type="PANTHER" id="PTHR10075">
    <property type="entry name" value="BASIGIN RELATED"/>
    <property type="match status" value="1"/>
</dbReference>
<protein>
    <recommendedName>
        <fullName evidence="3">Ig-like domain-containing protein</fullName>
    </recommendedName>
</protein>
<dbReference type="InterPro" id="IPR036179">
    <property type="entry name" value="Ig-like_dom_sf"/>
</dbReference>
<dbReference type="InterPro" id="IPR003598">
    <property type="entry name" value="Ig_sub2"/>
</dbReference>
<name>A0ABN8SV00_9CNID</name>
<dbReference type="InterPro" id="IPR007110">
    <property type="entry name" value="Ig-like_dom"/>
</dbReference>
<dbReference type="Proteomes" id="UP001159427">
    <property type="component" value="Unassembled WGS sequence"/>
</dbReference>
<dbReference type="EMBL" id="CALNXI010003940">
    <property type="protein sequence ID" value="CAH3194697.1"/>
    <property type="molecule type" value="Genomic_DNA"/>
</dbReference>
<dbReference type="SMART" id="SM00409">
    <property type="entry name" value="IG"/>
    <property type="match status" value="1"/>
</dbReference>
<accession>A0ABN8SV00</accession>
<comment type="caution">
    <text evidence="4">The sequence shown here is derived from an EMBL/GenBank/DDBJ whole genome shotgun (WGS) entry which is preliminary data.</text>
</comment>
<dbReference type="InterPro" id="IPR003599">
    <property type="entry name" value="Ig_sub"/>
</dbReference>
<organism evidence="4 5">
    <name type="scientific">Porites evermanni</name>
    <dbReference type="NCBI Taxonomy" id="104178"/>
    <lineage>
        <taxon>Eukaryota</taxon>
        <taxon>Metazoa</taxon>
        <taxon>Cnidaria</taxon>
        <taxon>Anthozoa</taxon>
        <taxon>Hexacorallia</taxon>
        <taxon>Scleractinia</taxon>
        <taxon>Fungiina</taxon>
        <taxon>Poritidae</taxon>
        <taxon>Porites</taxon>
    </lineage>
</organism>
<evidence type="ECO:0000256" key="2">
    <source>
        <dbReference type="SAM" id="MobiDB-lite"/>
    </source>
</evidence>
<dbReference type="SUPFAM" id="SSF48726">
    <property type="entry name" value="Immunoglobulin"/>
    <property type="match status" value="1"/>
</dbReference>
<dbReference type="SMART" id="SM00408">
    <property type="entry name" value="IGc2"/>
    <property type="match status" value="1"/>
</dbReference>